<reference evidence="2 3" key="1">
    <citation type="submission" date="2019-11" db="EMBL/GenBank/DDBJ databases">
        <title>Green- and brown-colored morphotypes of Chlorobia in the stratified aquatic ecosystems of Kandalaksha Gulf (White Sea): A model for study of the accessory genome evolution.</title>
        <authorList>
            <person name="Grouzdev D.S."/>
        </authorList>
    </citation>
    <scope>NUCLEOTIDE SEQUENCE [LARGE SCALE GENOMIC DNA]</scope>
    <source>
        <strain evidence="2 3">ZM</strain>
    </source>
</reference>
<keyword evidence="1" id="KW-0732">Signal</keyword>
<dbReference type="Proteomes" id="UP000489351">
    <property type="component" value="Unassembled WGS sequence"/>
</dbReference>
<protein>
    <recommendedName>
        <fullName evidence="4">PEP-CTERM sorting domain-containing protein</fullName>
    </recommendedName>
</protein>
<dbReference type="EMBL" id="WUBZ01000074">
    <property type="protein sequence ID" value="MWV55237.1"/>
    <property type="molecule type" value="Genomic_DNA"/>
</dbReference>
<organism evidence="2 3">
    <name type="scientific">Chlorobium phaeovibrioides</name>
    <dbReference type="NCBI Taxonomy" id="1094"/>
    <lineage>
        <taxon>Bacteria</taxon>
        <taxon>Pseudomonadati</taxon>
        <taxon>Chlorobiota</taxon>
        <taxon>Chlorobiia</taxon>
        <taxon>Chlorobiales</taxon>
        <taxon>Chlorobiaceae</taxon>
        <taxon>Chlorobium/Pelodictyon group</taxon>
        <taxon>Chlorobium</taxon>
    </lineage>
</organism>
<comment type="caution">
    <text evidence="2">The sequence shown here is derived from an EMBL/GenBank/DDBJ whole genome shotgun (WGS) entry which is preliminary data.</text>
</comment>
<evidence type="ECO:0000256" key="1">
    <source>
        <dbReference type="SAM" id="SignalP"/>
    </source>
</evidence>
<feature type="signal peptide" evidence="1">
    <location>
        <begin position="1"/>
        <end position="23"/>
    </location>
</feature>
<accession>A0ABW9UTG9</accession>
<evidence type="ECO:0000313" key="2">
    <source>
        <dbReference type="EMBL" id="MWV55237.1"/>
    </source>
</evidence>
<proteinExistence type="predicted"/>
<feature type="chain" id="PRO_5047071636" description="PEP-CTERM sorting domain-containing protein" evidence="1">
    <location>
        <begin position="24"/>
        <end position="119"/>
    </location>
</feature>
<sequence length="119" mass="11727">MKKTLAAVAFAAAMAMGTSPLFASDLAQISSVGLNTSGIGAASGIAGNFANVNNTAFQIVSMSESTGGSWFNPGSSASAFSLTDINSSVSAVSGAQAQTSSWFGGTSAASLLNAQMITF</sequence>
<gene>
    <name evidence="2" type="ORF">GJ685_09255</name>
</gene>
<name>A0ABW9UTG9_CHLPH</name>
<evidence type="ECO:0008006" key="4">
    <source>
        <dbReference type="Google" id="ProtNLM"/>
    </source>
</evidence>
<dbReference type="RefSeq" id="WP_011890316.1">
    <property type="nucleotide sequence ID" value="NZ_WUBZ01000074.1"/>
</dbReference>
<evidence type="ECO:0000313" key="3">
    <source>
        <dbReference type="Proteomes" id="UP000489351"/>
    </source>
</evidence>
<keyword evidence="3" id="KW-1185">Reference proteome</keyword>